<protein>
    <submittedName>
        <fullName evidence="1">Uncharacterized protein</fullName>
    </submittedName>
</protein>
<evidence type="ECO:0000313" key="1">
    <source>
        <dbReference type="EMBL" id="AHI00812.1"/>
    </source>
</evidence>
<accession>W5WJR4</accession>
<name>W5WJR4_9PSEU</name>
<dbReference type="HOGENOM" id="CLU_3008419_0_0_11"/>
<reference evidence="1 2" key="1">
    <citation type="journal article" date="2014" name="BMC Genomics">
        <title>Complete genome sequence of producer of the glycopeptide antibiotic Aculeximycin Kutzneria albida DSM 43870T, a representative of minor genus of Pseudonocardiaceae.</title>
        <authorList>
            <person name="Rebets Y."/>
            <person name="Tokovenko B."/>
            <person name="Lushchyk I."/>
            <person name="Ruckert C."/>
            <person name="Zaburannyi N."/>
            <person name="Bechthold A."/>
            <person name="Kalinowski J."/>
            <person name="Luzhetskyy A."/>
        </authorList>
    </citation>
    <scope>NUCLEOTIDE SEQUENCE [LARGE SCALE GENOMIC DNA]</scope>
    <source>
        <strain evidence="1">DSM 43870</strain>
    </source>
</reference>
<gene>
    <name evidence="1" type="ORF">KALB_7454</name>
</gene>
<dbReference type="AlphaFoldDB" id="W5WJR4"/>
<keyword evidence="2" id="KW-1185">Reference proteome</keyword>
<dbReference type="KEGG" id="kal:KALB_7454"/>
<evidence type="ECO:0000313" key="2">
    <source>
        <dbReference type="Proteomes" id="UP000019225"/>
    </source>
</evidence>
<dbReference type="Proteomes" id="UP000019225">
    <property type="component" value="Chromosome"/>
</dbReference>
<proteinExistence type="predicted"/>
<sequence length="56" mass="6114">MPFGDLTPVPGGADYQARADQHYTTTCSGQHRNQWLAVLAASLLTQRTFVPPTGLR</sequence>
<dbReference type="EMBL" id="CP007155">
    <property type="protein sequence ID" value="AHI00812.1"/>
    <property type="molecule type" value="Genomic_DNA"/>
</dbReference>
<organism evidence="1 2">
    <name type="scientific">Kutzneria albida DSM 43870</name>
    <dbReference type="NCBI Taxonomy" id="1449976"/>
    <lineage>
        <taxon>Bacteria</taxon>
        <taxon>Bacillati</taxon>
        <taxon>Actinomycetota</taxon>
        <taxon>Actinomycetes</taxon>
        <taxon>Pseudonocardiales</taxon>
        <taxon>Pseudonocardiaceae</taxon>
        <taxon>Kutzneria</taxon>
    </lineage>
</organism>